<evidence type="ECO:0000256" key="12">
    <source>
        <dbReference type="ARBA" id="ARBA00045077"/>
    </source>
</evidence>
<dbReference type="EC" id="1.14.99.56" evidence="13"/>
<dbReference type="InterPro" id="IPR049892">
    <property type="entry name" value="AA9"/>
</dbReference>
<dbReference type="InterPro" id="IPR020818">
    <property type="entry name" value="Chaperonin_GroES"/>
</dbReference>
<evidence type="ECO:0000256" key="6">
    <source>
        <dbReference type="ARBA" id="ARBA00023001"/>
    </source>
</evidence>
<keyword evidence="17" id="KW-1185">Reference proteome</keyword>
<dbReference type="GO" id="GO:0030245">
    <property type="term" value="P:cellulose catabolic process"/>
    <property type="evidence" value="ECO:0007669"/>
    <property type="project" value="UniProtKB-KW"/>
</dbReference>
<dbReference type="EMBL" id="JAWRVG010000011">
    <property type="protein sequence ID" value="KAK4077479.1"/>
    <property type="molecule type" value="Genomic_DNA"/>
</dbReference>
<dbReference type="RefSeq" id="XP_062757314.1">
    <property type="nucleotide sequence ID" value="XM_062898145.1"/>
</dbReference>
<dbReference type="Gene3D" id="2.30.33.40">
    <property type="entry name" value="GroES chaperonin"/>
    <property type="match status" value="1"/>
</dbReference>
<evidence type="ECO:0000256" key="8">
    <source>
        <dbReference type="ARBA" id="ARBA00023186"/>
    </source>
</evidence>
<comment type="subcellular location">
    <subcellularLocation>
        <location evidence="2">Secreted</location>
    </subcellularLocation>
</comment>
<dbReference type="GO" id="GO:0005524">
    <property type="term" value="F:ATP binding"/>
    <property type="evidence" value="ECO:0007669"/>
    <property type="project" value="InterPro"/>
</dbReference>
<dbReference type="PRINTS" id="PR00297">
    <property type="entry name" value="CHAPERONIN10"/>
</dbReference>
<keyword evidence="4" id="KW-0964">Secreted</keyword>
<gene>
    <name evidence="16" type="ORF">Triagg1_3811</name>
</gene>
<evidence type="ECO:0000256" key="11">
    <source>
        <dbReference type="ARBA" id="ARBA00044502"/>
    </source>
</evidence>
<comment type="caution">
    <text evidence="16">The sequence shown here is derived from an EMBL/GenBank/DDBJ whole genome shotgun (WGS) entry which is preliminary data.</text>
</comment>
<dbReference type="GO" id="GO:0005739">
    <property type="term" value="C:mitochondrion"/>
    <property type="evidence" value="ECO:0007669"/>
    <property type="project" value="UniProtKB-ARBA"/>
</dbReference>
<dbReference type="Proteomes" id="UP001273209">
    <property type="component" value="Unassembled WGS sequence"/>
</dbReference>
<dbReference type="HAMAP" id="MF_00580">
    <property type="entry name" value="CH10"/>
    <property type="match status" value="1"/>
</dbReference>
<dbReference type="InterPro" id="IPR037124">
    <property type="entry name" value="Chaperonin_GroES_sf"/>
</dbReference>
<sequence>MSAIRSIRNLAPLLDRVLVQRVKAETKTASGIFLPESSVEKLNEAKVLAVGPGGLDRDGKRIPMGVTVGDRVLIPQHGGAHVKAGEDEYQLFRDSEILAKINDGIMCSDAEASLGEGKMGGKKMRDIWHRLKAIYTMSGVIPYPTVLFPESAASFVGYFALKFISLEEPTESSRTVTWTSADQTVQSNGSLAVGNSSGFTSAHTSFTTLLIDKKNQGDGTCVRMPYDGETATFPIHVVTSEDMVCGRNGNQAVPFICPANKGSLLTFEFRLWPDGQAPGSIDPGHLGPCAVYVKKVSDMFTESAAGGGWFKIWEDGYNPVTQKWCVDRLVENNGLLSVNLPRGLPSGYYIVRPEILALHWAVHRDDPQYFVGCAQIFLSSDVQGPLDVPQEHLASIPGYVETSTPGLKYDIYQNNLPPYPIPGPKVYMPKLDANSAVGISTPGPTLQTAGVIPKDCLLKSANWCGKAIPPYSTEQGCWGGVKGCFEQSKKCRLSSQTIGQANCDRWSLYCETLNTLCDQGQFVGPPAFTETEIVVPVPGEVPAMWNDVFEHKG</sequence>
<dbReference type="GO" id="GO:0044183">
    <property type="term" value="F:protein folding chaperone"/>
    <property type="evidence" value="ECO:0007669"/>
    <property type="project" value="InterPro"/>
</dbReference>
<evidence type="ECO:0000256" key="3">
    <source>
        <dbReference type="ARBA" id="ARBA00006975"/>
    </source>
</evidence>
<dbReference type="FunFam" id="2.30.33.40:FF:000002">
    <property type="entry name" value="10 kDa chaperonin, mitochondrial"/>
    <property type="match status" value="1"/>
</dbReference>
<dbReference type="PANTHER" id="PTHR33353">
    <property type="entry name" value="PUTATIVE (AFU_ORTHOLOGUE AFUA_1G12560)-RELATED"/>
    <property type="match status" value="1"/>
</dbReference>
<organism evidence="16 17">
    <name type="scientific">Trichoderma aggressivum f. europaeum</name>
    <dbReference type="NCBI Taxonomy" id="173218"/>
    <lineage>
        <taxon>Eukaryota</taxon>
        <taxon>Fungi</taxon>
        <taxon>Dikarya</taxon>
        <taxon>Ascomycota</taxon>
        <taxon>Pezizomycotina</taxon>
        <taxon>Sordariomycetes</taxon>
        <taxon>Hypocreomycetidae</taxon>
        <taxon>Hypocreales</taxon>
        <taxon>Hypocreaceae</taxon>
        <taxon>Trichoderma</taxon>
    </lineage>
</organism>
<dbReference type="CDD" id="cd21175">
    <property type="entry name" value="LPMO_AA9"/>
    <property type="match status" value="1"/>
</dbReference>
<dbReference type="InterPro" id="IPR018369">
    <property type="entry name" value="Chaprnonin_Cpn10_CS"/>
</dbReference>
<dbReference type="SUPFAM" id="SSF50129">
    <property type="entry name" value="GroES-like"/>
    <property type="match status" value="1"/>
</dbReference>
<dbReference type="GO" id="GO:0005576">
    <property type="term" value="C:extracellular region"/>
    <property type="evidence" value="ECO:0007669"/>
    <property type="project" value="UniProtKB-SubCell"/>
</dbReference>
<dbReference type="CDD" id="cd00320">
    <property type="entry name" value="cpn10"/>
    <property type="match status" value="1"/>
</dbReference>
<comment type="catalytic activity">
    <reaction evidence="12">
        <text>[(1-&gt;4)-beta-D-glucosyl]n+m + reduced acceptor + O2 = 4-dehydro-beta-D-glucosyl-[(1-&gt;4)-beta-D-glucosyl]n-1 + [(1-&gt;4)-beta-D-glucosyl]m + acceptor + H2O.</text>
        <dbReference type="EC" id="1.14.99.56"/>
    </reaction>
</comment>
<dbReference type="Gene3D" id="2.70.50.70">
    <property type="match status" value="1"/>
</dbReference>
<comment type="similarity">
    <text evidence="3">Belongs to the GroES chaperonin family.</text>
</comment>
<evidence type="ECO:0000256" key="9">
    <source>
        <dbReference type="ARBA" id="ARBA00023277"/>
    </source>
</evidence>
<keyword evidence="5" id="KW-0732">Signal</keyword>
<evidence type="ECO:0000256" key="4">
    <source>
        <dbReference type="ARBA" id="ARBA00022525"/>
    </source>
</evidence>
<comment type="function">
    <text evidence="14">Eukaryotic CPN10 homolog which is essential for mitochondrial protein biogenesis, together with CPN60. Binds to CPN60 in the presence of Mg-ATP and suppresses the ATPase activity of the latter.</text>
</comment>
<keyword evidence="10" id="KW-0624">Polysaccharide degradation</keyword>
<evidence type="ECO:0000256" key="1">
    <source>
        <dbReference type="ARBA" id="ARBA00001973"/>
    </source>
</evidence>
<evidence type="ECO:0000256" key="7">
    <source>
        <dbReference type="ARBA" id="ARBA00023157"/>
    </source>
</evidence>
<name>A0AAE1II46_9HYPO</name>
<dbReference type="PROSITE" id="PS00681">
    <property type="entry name" value="CHAPERONINS_CPN10"/>
    <property type="match status" value="1"/>
</dbReference>
<dbReference type="AlphaFoldDB" id="A0AAE1II46"/>
<evidence type="ECO:0000256" key="2">
    <source>
        <dbReference type="ARBA" id="ARBA00004613"/>
    </source>
</evidence>
<keyword evidence="7" id="KW-1015">Disulfide bond</keyword>
<comment type="similarity">
    <text evidence="11">Belongs to the polysaccharide monooxygenase AA9 family.</text>
</comment>
<dbReference type="Pfam" id="PF00166">
    <property type="entry name" value="Cpn10"/>
    <property type="match status" value="1"/>
</dbReference>
<evidence type="ECO:0000313" key="17">
    <source>
        <dbReference type="Proteomes" id="UP001273209"/>
    </source>
</evidence>
<feature type="domain" description="Auxiliary Activity family 9 catalytic" evidence="15">
    <location>
        <begin position="203"/>
        <end position="415"/>
    </location>
</feature>
<dbReference type="InterPro" id="IPR011032">
    <property type="entry name" value="GroES-like_sf"/>
</dbReference>
<evidence type="ECO:0000256" key="10">
    <source>
        <dbReference type="ARBA" id="ARBA00023326"/>
    </source>
</evidence>
<evidence type="ECO:0000256" key="14">
    <source>
        <dbReference type="ARBA" id="ARBA00056825"/>
    </source>
</evidence>
<dbReference type="InterPro" id="IPR005103">
    <property type="entry name" value="AA9_LPMO"/>
</dbReference>
<accession>A0AAE1II46</accession>
<keyword evidence="9" id="KW-0119">Carbohydrate metabolism</keyword>
<dbReference type="Pfam" id="PF03443">
    <property type="entry name" value="AA9"/>
    <property type="match status" value="1"/>
</dbReference>
<evidence type="ECO:0000313" key="16">
    <source>
        <dbReference type="EMBL" id="KAK4077479.1"/>
    </source>
</evidence>
<dbReference type="SMART" id="SM00883">
    <property type="entry name" value="Cpn10"/>
    <property type="match status" value="1"/>
</dbReference>
<reference evidence="16" key="1">
    <citation type="submission" date="2023-11" db="EMBL/GenBank/DDBJ databases">
        <title>The genome sequences of three competitors of mushroom-forming fungi.</title>
        <authorList>
            <person name="Beijen E."/>
            <person name="Ohm R.A."/>
        </authorList>
    </citation>
    <scope>NUCLEOTIDE SEQUENCE</scope>
    <source>
        <strain evidence="16">CBS 100526</strain>
    </source>
</reference>
<evidence type="ECO:0000256" key="5">
    <source>
        <dbReference type="ARBA" id="ARBA00022729"/>
    </source>
</evidence>
<protein>
    <recommendedName>
        <fullName evidence="13">lytic cellulose monooxygenase (C4-dehydrogenating)</fullName>
        <ecNumber evidence="13">1.14.99.56</ecNumber>
    </recommendedName>
</protein>
<keyword evidence="6" id="KW-0136">Cellulose degradation</keyword>
<evidence type="ECO:0000259" key="15">
    <source>
        <dbReference type="Pfam" id="PF03443"/>
    </source>
</evidence>
<keyword evidence="8" id="KW-0143">Chaperone</keyword>
<dbReference type="PANTHER" id="PTHR33353:SF32">
    <property type="entry name" value="ENDO-BETA-1,4-GLUCANASE D"/>
    <property type="match status" value="1"/>
</dbReference>
<comment type="cofactor">
    <cofactor evidence="1">
        <name>Cu(2+)</name>
        <dbReference type="ChEBI" id="CHEBI:29036"/>
    </cofactor>
</comment>
<evidence type="ECO:0000256" key="13">
    <source>
        <dbReference type="ARBA" id="ARBA00047174"/>
    </source>
</evidence>
<dbReference type="GeneID" id="87918050"/>
<proteinExistence type="inferred from homology"/>